<protein>
    <submittedName>
        <fullName evidence="1">Uncharacterized protein</fullName>
    </submittedName>
</protein>
<sequence>MPQKNTLKRQLDIIAKHLEKNESLFQKPEEKLYEFENELASWNEEFLKSMSEVEKVMDKLIKKMEN</sequence>
<organism evidence="1 2">
    <name type="scientific">Paracerasibacillus soli</name>
    <dbReference type="NCBI Taxonomy" id="480284"/>
    <lineage>
        <taxon>Bacteria</taxon>
        <taxon>Bacillati</taxon>
        <taxon>Bacillota</taxon>
        <taxon>Bacilli</taxon>
        <taxon>Bacillales</taxon>
        <taxon>Bacillaceae</taxon>
        <taxon>Paracerasibacillus</taxon>
    </lineage>
</organism>
<evidence type="ECO:0000313" key="2">
    <source>
        <dbReference type="Proteomes" id="UP001275315"/>
    </source>
</evidence>
<comment type="caution">
    <text evidence="1">The sequence shown here is derived from an EMBL/GenBank/DDBJ whole genome shotgun (WGS) entry which is preliminary data.</text>
</comment>
<dbReference type="EMBL" id="JAWDIQ010000001">
    <property type="protein sequence ID" value="MDY0407921.1"/>
    <property type="molecule type" value="Genomic_DNA"/>
</dbReference>
<gene>
    <name evidence="1" type="ORF">RWD45_03965</name>
</gene>
<name>A0ABU5CPX1_9BACI</name>
<evidence type="ECO:0000313" key="1">
    <source>
        <dbReference type="EMBL" id="MDY0407921.1"/>
    </source>
</evidence>
<accession>A0ABU5CPX1</accession>
<dbReference type="RefSeq" id="WP_320378697.1">
    <property type="nucleotide sequence ID" value="NZ_JAWDIQ010000001.1"/>
</dbReference>
<proteinExistence type="predicted"/>
<reference evidence="1 2" key="1">
    <citation type="submission" date="2023-10" db="EMBL/GenBank/DDBJ databases">
        <title>Virgibacillus soli CC-YMP-6 genome.</title>
        <authorList>
            <person name="Miliotis G."/>
            <person name="Sengupta P."/>
            <person name="Hameed A."/>
            <person name="Chuvochina M."/>
            <person name="Mcdonagh F."/>
            <person name="Simpson A.C."/>
            <person name="Singh N.K."/>
            <person name="Rekha P.D."/>
            <person name="Raman K."/>
            <person name="Hugenholtz P."/>
            <person name="Venkateswaran K."/>
        </authorList>
    </citation>
    <scope>NUCLEOTIDE SEQUENCE [LARGE SCALE GENOMIC DNA]</scope>
    <source>
        <strain evidence="1 2">CC-YMP-6</strain>
    </source>
</reference>
<keyword evidence="2" id="KW-1185">Reference proteome</keyword>
<dbReference type="Proteomes" id="UP001275315">
    <property type="component" value="Unassembled WGS sequence"/>
</dbReference>